<proteinExistence type="predicted"/>
<dbReference type="EMBL" id="CP071793">
    <property type="protein sequence ID" value="QTD53575.1"/>
    <property type="molecule type" value="Genomic_DNA"/>
</dbReference>
<organism evidence="1 2">
    <name type="scientific">Sulfidibacter corallicola</name>
    <dbReference type="NCBI Taxonomy" id="2818388"/>
    <lineage>
        <taxon>Bacteria</taxon>
        <taxon>Pseudomonadati</taxon>
        <taxon>Acidobacteriota</taxon>
        <taxon>Holophagae</taxon>
        <taxon>Acanthopleuribacterales</taxon>
        <taxon>Acanthopleuribacteraceae</taxon>
        <taxon>Sulfidibacter</taxon>
    </lineage>
</organism>
<accession>A0A8A4U4A2</accession>
<dbReference type="KEGG" id="scor:J3U87_14060"/>
<evidence type="ECO:0008006" key="3">
    <source>
        <dbReference type="Google" id="ProtNLM"/>
    </source>
</evidence>
<dbReference type="AlphaFoldDB" id="A0A8A4U4A2"/>
<dbReference type="Proteomes" id="UP000663929">
    <property type="component" value="Chromosome"/>
</dbReference>
<gene>
    <name evidence="1" type="ORF">J3U87_14060</name>
</gene>
<reference evidence="1" key="1">
    <citation type="submission" date="2021-03" db="EMBL/GenBank/DDBJ databases">
        <title>Acanthopleuribacteraceae sp. M133.</title>
        <authorList>
            <person name="Wang G."/>
        </authorList>
    </citation>
    <scope>NUCLEOTIDE SEQUENCE</scope>
    <source>
        <strain evidence="1">M133</strain>
    </source>
</reference>
<dbReference type="RefSeq" id="WP_237383677.1">
    <property type="nucleotide sequence ID" value="NZ_CP071793.1"/>
</dbReference>
<protein>
    <recommendedName>
        <fullName evidence="3">PilZ domain-containing protein</fullName>
    </recommendedName>
</protein>
<name>A0A8A4U4A2_SULCO</name>
<keyword evidence="2" id="KW-1185">Reference proteome</keyword>
<evidence type="ECO:0000313" key="1">
    <source>
        <dbReference type="EMBL" id="QTD53575.1"/>
    </source>
</evidence>
<dbReference type="Gene3D" id="2.40.10.220">
    <property type="entry name" value="predicted glycosyltransferase like domains"/>
    <property type="match status" value="1"/>
</dbReference>
<evidence type="ECO:0000313" key="2">
    <source>
        <dbReference type="Proteomes" id="UP000663929"/>
    </source>
</evidence>
<sequence>MLEIFFGSKIEKELKHLVKTAPELEVRYAGEENFTISQLRRVYRDSIVISGFSGQLRKKELEVRILANMATFQTTVIKTGTDQVGLPIFYCKIPAKFKAGSAAARKRYHVFPEGKIRVLLTTNRGEKGVELPIWDIGEGGISILNTSDVGFKLGTKLYQSLVTIGSGSQQLIDLQIINIKKQVEGGKAYQLMMCRYQKQPRAMNEIINAAKSVSPKR</sequence>